<comment type="caution">
    <text evidence="1">The sequence shown here is derived from an EMBL/GenBank/DDBJ whole genome shotgun (WGS) entry which is preliminary data.</text>
</comment>
<protein>
    <submittedName>
        <fullName evidence="1">Uncharacterized protein</fullName>
    </submittedName>
</protein>
<organism evidence="1 2">
    <name type="scientific">Naganishia adeliensis</name>
    <dbReference type="NCBI Taxonomy" id="92952"/>
    <lineage>
        <taxon>Eukaryota</taxon>
        <taxon>Fungi</taxon>
        <taxon>Dikarya</taxon>
        <taxon>Basidiomycota</taxon>
        <taxon>Agaricomycotina</taxon>
        <taxon>Tremellomycetes</taxon>
        <taxon>Filobasidiales</taxon>
        <taxon>Filobasidiaceae</taxon>
        <taxon>Naganishia</taxon>
    </lineage>
</organism>
<accession>A0ACC2VJL5</accession>
<proteinExistence type="predicted"/>
<reference evidence="1" key="1">
    <citation type="submission" date="2023-04" db="EMBL/GenBank/DDBJ databases">
        <title>Draft Genome sequencing of Naganishia species isolated from polar environments using Oxford Nanopore Technology.</title>
        <authorList>
            <person name="Leo P."/>
            <person name="Venkateswaran K."/>
        </authorList>
    </citation>
    <scope>NUCLEOTIDE SEQUENCE</scope>
    <source>
        <strain evidence="1">MNA-CCFEE 5262</strain>
    </source>
</reference>
<evidence type="ECO:0000313" key="1">
    <source>
        <dbReference type="EMBL" id="KAJ9099610.1"/>
    </source>
</evidence>
<dbReference type="EMBL" id="JASBWS010000082">
    <property type="protein sequence ID" value="KAJ9099610.1"/>
    <property type="molecule type" value="Genomic_DNA"/>
</dbReference>
<gene>
    <name evidence="1" type="ORF">QFC20_005676</name>
</gene>
<dbReference type="Proteomes" id="UP001230649">
    <property type="component" value="Unassembled WGS sequence"/>
</dbReference>
<sequence>MQKGILTLLQVLAMVYTISSVSAKGCEKIIWGTGISADPRKELVASCTHENTVHSIYNVPGDDRKSADIDQCYFESGFDADFQLFPVLEPSLPAGPHKVHVNIKKGCVERKSKNHRHIWPYILEASFQNMGQRPLCKAGLQFSCDLRDLFRLWFGLPMNIESFQDVHDRKEGLTLDKILKDCDGSPIFIVLHYEDGYEVALIIEAKNAEGDYWEYQSSDVEGHKRLNAKQIQDIYDNYDRSEEQKWKAADIVYGIGPAALQMD</sequence>
<keyword evidence="2" id="KW-1185">Reference proteome</keyword>
<name>A0ACC2VJL5_9TREE</name>
<evidence type="ECO:0000313" key="2">
    <source>
        <dbReference type="Proteomes" id="UP001230649"/>
    </source>
</evidence>